<dbReference type="EMBL" id="MK500578">
    <property type="protein sequence ID" value="QBK92529.1"/>
    <property type="molecule type" value="Genomic_DNA"/>
</dbReference>
<accession>A0A481ZBS4</accession>
<sequence length="182" mass="21173">MSEQQMTKLENIDKVFELYIKYLEDSHERFHVFFEGAYTTEWHVVFSFGTTVTLELSDEPLKSFPSHRLIKDRIWNIQKEEIGLPGKALRIAFKHLIDDGYSFAKDPSENEISLLTYDGTPTEYGSRLYATQRPHRSTLVYNLTLGNDETKAKHLGEDLRRNDYVQPKVYAIISPDLVVIKL</sequence>
<name>A0A481ZBS4_9VIRU</name>
<organism evidence="1">
    <name type="scientific">Pithovirus LCPAC401</name>
    <dbReference type="NCBI Taxonomy" id="2506595"/>
    <lineage>
        <taxon>Viruses</taxon>
        <taxon>Pithoviruses</taxon>
    </lineage>
</organism>
<protein>
    <submittedName>
        <fullName evidence="1">Uncharacterized protein</fullName>
    </submittedName>
</protein>
<proteinExistence type="predicted"/>
<evidence type="ECO:0000313" key="1">
    <source>
        <dbReference type="EMBL" id="QBK92529.1"/>
    </source>
</evidence>
<gene>
    <name evidence="1" type="ORF">LCPAC401_01670</name>
</gene>
<reference evidence="1" key="1">
    <citation type="journal article" date="2019" name="MBio">
        <title>Virus Genomes from Deep Sea Sediments Expand the Ocean Megavirome and Support Independent Origins of Viral Gigantism.</title>
        <authorList>
            <person name="Backstrom D."/>
            <person name="Yutin N."/>
            <person name="Jorgensen S.L."/>
            <person name="Dharamshi J."/>
            <person name="Homa F."/>
            <person name="Zaremba-Niedwiedzka K."/>
            <person name="Spang A."/>
            <person name="Wolf Y.I."/>
            <person name="Koonin E.V."/>
            <person name="Ettema T.J."/>
        </authorList>
    </citation>
    <scope>NUCLEOTIDE SEQUENCE</scope>
</reference>